<comment type="caution">
    <text evidence="5">The sequence shown here is derived from an EMBL/GenBank/DDBJ whole genome shotgun (WGS) entry which is preliminary data.</text>
</comment>
<feature type="signal peptide" evidence="3">
    <location>
        <begin position="1"/>
        <end position="21"/>
    </location>
</feature>
<dbReference type="InterPro" id="IPR036249">
    <property type="entry name" value="Thioredoxin-like_sf"/>
</dbReference>
<dbReference type="PROSITE" id="PS00194">
    <property type="entry name" value="THIOREDOXIN_1"/>
    <property type="match status" value="1"/>
</dbReference>
<sequence>MKHLTLFFSLFLLLLSNGIEAQNSINFSEESLPKLLERSKKENKPIFLMIYAEWCPHCNKMKKEVFNTAEVADFMEKNFICAWQDVEKENGDFIKKKFDVKSYPTFVFLDKNETLLYNLSGEYKTDALIQEAKNALNPKMQLPYLEQQFLNDPSNVDKCLAYILTLGKGKERKQISIPAHKYLATQKEQDLVSDKNWKVIANAVTDIESREFQYVLKNQPAFEKLTSPLRVERKINSMVSESLKPFTENLDTIQYFKNRKIAKTISLHKTDSLIFMFDVTLAERTQNWNLYKKTTAESVEKYYWNDSRMLKEIGQTYLKNIATIPDLNNALKWTERAITLEPSYDGYLLTAQLYHKAKDNKQAIVYAQKAKDFSESMGWNPTDAKKLLLKLGVK</sequence>
<evidence type="ECO:0000259" key="4">
    <source>
        <dbReference type="PROSITE" id="PS51352"/>
    </source>
</evidence>
<evidence type="ECO:0000313" key="5">
    <source>
        <dbReference type="EMBL" id="MDR6968400.1"/>
    </source>
</evidence>
<feature type="domain" description="Thioredoxin" evidence="4">
    <location>
        <begin position="10"/>
        <end position="137"/>
    </location>
</feature>
<keyword evidence="6" id="KW-1185">Reference proteome</keyword>
<dbReference type="RefSeq" id="WP_310026962.1">
    <property type="nucleotide sequence ID" value="NZ_JAVDVI010000010.1"/>
</dbReference>
<name>A0ABU1TQY6_9FLAO</name>
<dbReference type="SUPFAM" id="SSF52833">
    <property type="entry name" value="Thioredoxin-like"/>
    <property type="match status" value="1"/>
</dbReference>
<dbReference type="SUPFAM" id="SSF81901">
    <property type="entry name" value="HCP-like"/>
    <property type="match status" value="1"/>
</dbReference>
<dbReference type="Pfam" id="PF13098">
    <property type="entry name" value="Thioredoxin_2"/>
    <property type="match status" value="1"/>
</dbReference>
<keyword evidence="2" id="KW-0676">Redox-active center</keyword>
<organism evidence="5 6">
    <name type="scientific">Flavobacterium arsenatis</name>
    <dbReference type="NCBI Taxonomy" id="1484332"/>
    <lineage>
        <taxon>Bacteria</taxon>
        <taxon>Pseudomonadati</taxon>
        <taxon>Bacteroidota</taxon>
        <taxon>Flavobacteriia</taxon>
        <taxon>Flavobacteriales</taxon>
        <taxon>Flavobacteriaceae</taxon>
        <taxon>Flavobacterium</taxon>
    </lineage>
</organism>
<dbReference type="Gene3D" id="1.25.40.10">
    <property type="entry name" value="Tetratricopeptide repeat domain"/>
    <property type="match status" value="1"/>
</dbReference>
<dbReference type="InterPro" id="IPR051099">
    <property type="entry name" value="AGR/TXD"/>
</dbReference>
<accession>A0ABU1TQY6</accession>
<evidence type="ECO:0000256" key="3">
    <source>
        <dbReference type="SAM" id="SignalP"/>
    </source>
</evidence>
<dbReference type="PANTHER" id="PTHR15337">
    <property type="entry name" value="ANTERIOR GRADIENT PROTEIN-RELATED"/>
    <property type="match status" value="1"/>
</dbReference>
<feature type="chain" id="PRO_5047022072" evidence="3">
    <location>
        <begin position="22"/>
        <end position="394"/>
    </location>
</feature>
<gene>
    <name evidence="5" type="ORF">J2X31_002423</name>
</gene>
<proteinExistence type="predicted"/>
<dbReference type="InterPro" id="IPR012336">
    <property type="entry name" value="Thioredoxin-like_fold"/>
</dbReference>
<evidence type="ECO:0000256" key="2">
    <source>
        <dbReference type="ARBA" id="ARBA00023284"/>
    </source>
</evidence>
<dbReference type="PANTHER" id="PTHR15337:SF11">
    <property type="entry name" value="THIOREDOXIN DOMAIN-CONTAINING PROTEIN"/>
    <property type="match status" value="1"/>
</dbReference>
<dbReference type="EMBL" id="JAVDVI010000010">
    <property type="protein sequence ID" value="MDR6968400.1"/>
    <property type="molecule type" value="Genomic_DNA"/>
</dbReference>
<reference evidence="5 6" key="1">
    <citation type="submission" date="2023-07" db="EMBL/GenBank/DDBJ databases">
        <title>Sorghum-associated microbial communities from plants grown in Nebraska, USA.</title>
        <authorList>
            <person name="Schachtman D."/>
        </authorList>
    </citation>
    <scope>NUCLEOTIDE SEQUENCE [LARGE SCALE GENOMIC DNA]</scope>
    <source>
        <strain evidence="5 6">3773</strain>
    </source>
</reference>
<dbReference type="PROSITE" id="PS51352">
    <property type="entry name" value="THIOREDOXIN_2"/>
    <property type="match status" value="1"/>
</dbReference>
<dbReference type="InterPro" id="IPR017937">
    <property type="entry name" value="Thioredoxin_CS"/>
</dbReference>
<dbReference type="InterPro" id="IPR011990">
    <property type="entry name" value="TPR-like_helical_dom_sf"/>
</dbReference>
<protein>
    <submittedName>
        <fullName evidence="5">Thioredoxin-related protein</fullName>
    </submittedName>
</protein>
<dbReference type="Proteomes" id="UP001255185">
    <property type="component" value="Unassembled WGS sequence"/>
</dbReference>
<keyword evidence="1 3" id="KW-0732">Signal</keyword>
<dbReference type="InterPro" id="IPR013766">
    <property type="entry name" value="Thioredoxin_domain"/>
</dbReference>
<dbReference type="Gene3D" id="3.40.30.10">
    <property type="entry name" value="Glutaredoxin"/>
    <property type="match status" value="1"/>
</dbReference>
<evidence type="ECO:0000256" key="1">
    <source>
        <dbReference type="ARBA" id="ARBA00022729"/>
    </source>
</evidence>
<evidence type="ECO:0000313" key="6">
    <source>
        <dbReference type="Proteomes" id="UP001255185"/>
    </source>
</evidence>